<organism evidence="1 2">
    <name type="scientific">Paenibacillus crassostreae</name>
    <dbReference type="NCBI Taxonomy" id="1763538"/>
    <lineage>
        <taxon>Bacteria</taxon>
        <taxon>Bacillati</taxon>
        <taxon>Bacillota</taxon>
        <taxon>Bacilli</taxon>
        <taxon>Bacillales</taxon>
        <taxon>Paenibacillaceae</taxon>
        <taxon>Paenibacillus</taxon>
    </lineage>
</organism>
<name>A0A167DCH6_9BACL</name>
<dbReference type="EMBL" id="LSFN01000015">
    <property type="protein sequence ID" value="OAB74206.1"/>
    <property type="molecule type" value="Genomic_DNA"/>
</dbReference>
<comment type="caution">
    <text evidence="1">The sequence shown here is derived from an EMBL/GenBank/DDBJ whole genome shotgun (WGS) entry which is preliminary data.</text>
</comment>
<reference evidence="1 2" key="1">
    <citation type="submission" date="2016-02" db="EMBL/GenBank/DDBJ databases">
        <title>Paenibacillus sp. LPB0068, isolated from Crassostrea gigas.</title>
        <authorList>
            <person name="Shin S.-K."/>
            <person name="Yi H."/>
        </authorList>
    </citation>
    <scope>NUCLEOTIDE SEQUENCE [LARGE SCALE GENOMIC DNA]</scope>
    <source>
        <strain evidence="1 2">LPB0068</strain>
    </source>
</reference>
<evidence type="ECO:0000313" key="2">
    <source>
        <dbReference type="Proteomes" id="UP000077134"/>
    </source>
</evidence>
<evidence type="ECO:0000313" key="1">
    <source>
        <dbReference type="EMBL" id="OAB74206.1"/>
    </source>
</evidence>
<keyword evidence="2" id="KW-1185">Reference proteome</keyword>
<accession>A0A167DCH6</accession>
<sequence>MLPVEGLKVVKDVVTSEAGQKAVKQVGRAVTGAVIVVTGAVATRILKSKKVTLKAKFGKAKASAVFED</sequence>
<gene>
    <name evidence="1" type="ORF">PNBC_12830</name>
</gene>
<proteinExistence type="predicted"/>
<dbReference type="AlphaFoldDB" id="A0A167DCH6"/>
<dbReference type="Proteomes" id="UP000077134">
    <property type="component" value="Unassembled WGS sequence"/>
</dbReference>
<protein>
    <submittedName>
        <fullName evidence="1">Uncharacterized protein</fullName>
    </submittedName>
</protein>
<dbReference type="KEGG" id="pcx:LPB68_21455"/>